<sequence length="117" mass="12317">MAGYKEIERAGFDQGPGVVIGHIVWISSQAAFMRGVTIGNGAIIGAGAAFTREVAPYCIVGDVPAKAIRKRFAPDIVDRLQAVEWSNLDIGQLSGLPVDNVEAAIKRLEAIRAGQGA</sequence>
<dbReference type="InterPro" id="IPR011004">
    <property type="entry name" value="Trimer_LpxA-like_sf"/>
</dbReference>
<dbReference type="PANTHER" id="PTHR43300">
    <property type="entry name" value="ACETYLTRANSFERASE"/>
    <property type="match status" value="1"/>
</dbReference>
<dbReference type="SUPFAM" id="SSF51161">
    <property type="entry name" value="Trimeric LpxA-like enzymes"/>
    <property type="match status" value="1"/>
</dbReference>
<evidence type="ECO:0000313" key="3">
    <source>
        <dbReference type="Proteomes" id="UP001226762"/>
    </source>
</evidence>
<reference evidence="2" key="1">
    <citation type="submission" date="2022-07" db="EMBL/GenBank/DDBJ databases">
        <authorList>
            <person name="Otstavnykh N."/>
            <person name="Isaeva M."/>
            <person name="Bystritskaya E."/>
        </authorList>
    </citation>
    <scope>NUCLEOTIDE SEQUENCE</scope>
    <source>
        <strain evidence="2">KCTC 52189</strain>
    </source>
</reference>
<accession>A0AAE3W8H7</accession>
<reference evidence="2" key="2">
    <citation type="submission" date="2023-02" db="EMBL/GenBank/DDBJ databases">
        <title>'Rhodoalgimonas zhirmunskyi' gen. nov., isolated from a red alga.</title>
        <authorList>
            <person name="Nedashkovskaya O.I."/>
            <person name="Otstavnykh N.Y."/>
            <person name="Bystritskaya E.P."/>
            <person name="Balabanova L.A."/>
            <person name="Isaeva M.P."/>
        </authorList>
    </citation>
    <scope>NUCLEOTIDE SEQUENCE</scope>
    <source>
        <strain evidence="2">KCTC 52189</strain>
    </source>
</reference>
<comment type="similarity">
    <text evidence="1">Belongs to the transferase hexapeptide repeat family.</text>
</comment>
<dbReference type="RefSeq" id="WP_306733840.1">
    <property type="nucleotide sequence ID" value="NZ_JANHAX010000001.1"/>
</dbReference>
<dbReference type="Pfam" id="PF00132">
    <property type="entry name" value="Hexapep"/>
    <property type="match status" value="1"/>
</dbReference>
<dbReference type="PANTHER" id="PTHR43300:SF11">
    <property type="entry name" value="ACETYLTRANSFERASE RV3034C-RELATED"/>
    <property type="match status" value="1"/>
</dbReference>
<dbReference type="Proteomes" id="UP001226762">
    <property type="component" value="Unassembled WGS sequence"/>
</dbReference>
<evidence type="ECO:0008006" key="4">
    <source>
        <dbReference type="Google" id="ProtNLM"/>
    </source>
</evidence>
<gene>
    <name evidence="2" type="ORF">NO357_01505</name>
</gene>
<protein>
    <recommendedName>
        <fullName evidence="4">Transferase family hexapeptide repeat protein</fullName>
    </recommendedName>
</protein>
<proteinExistence type="inferred from homology"/>
<comment type="caution">
    <text evidence="2">The sequence shown here is derived from an EMBL/GenBank/DDBJ whole genome shotgun (WGS) entry which is preliminary data.</text>
</comment>
<name>A0AAE3W8H7_9RHOB</name>
<dbReference type="AlphaFoldDB" id="A0AAE3W8H7"/>
<keyword evidence="3" id="KW-1185">Reference proteome</keyword>
<organism evidence="2 3">
    <name type="scientific">Marimonas arenosa</name>
    <dbReference type="NCBI Taxonomy" id="1795305"/>
    <lineage>
        <taxon>Bacteria</taxon>
        <taxon>Pseudomonadati</taxon>
        <taxon>Pseudomonadota</taxon>
        <taxon>Alphaproteobacteria</taxon>
        <taxon>Rhodobacterales</taxon>
        <taxon>Paracoccaceae</taxon>
        <taxon>Marimonas</taxon>
    </lineage>
</organism>
<evidence type="ECO:0000313" key="2">
    <source>
        <dbReference type="EMBL" id="MDQ2088576.1"/>
    </source>
</evidence>
<evidence type="ECO:0000256" key="1">
    <source>
        <dbReference type="ARBA" id="ARBA00007274"/>
    </source>
</evidence>
<dbReference type="InterPro" id="IPR001451">
    <property type="entry name" value="Hexapep"/>
</dbReference>
<dbReference type="EMBL" id="JANHAX010000001">
    <property type="protein sequence ID" value="MDQ2088576.1"/>
    <property type="molecule type" value="Genomic_DNA"/>
</dbReference>
<dbReference type="InterPro" id="IPR050179">
    <property type="entry name" value="Trans_hexapeptide_repeat"/>
</dbReference>
<dbReference type="Gene3D" id="2.160.10.10">
    <property type="entry name" value="Hexapeptide repeat proteins"/>
    <property type="match status" value="1"/>
</dbReference>